<protein>
    <submittedName>
        <fullName evidence="3">DUF4350 domain-containing protein</fullName>
    </submittedName>
</protein>
<dbReference type="RefSeq" id="WP_123228867.1">
    <property type="nucleotide sequence ID" value="NZ_RJSE01000008.1"/>
</dbReference>
<dbReference type="EMBL" id="RJSE01000008">
    <property type="protein sequence ID" value="RNL61152.1"/>
    <property type="molecule type" value="Genomic_DNA"/>
</dbReference>
<keyword evidence="4" id="KW-1185">Reference proteome</keyword>
<keyword evidence="1" id="KW-0812">Transmembrane</keyword>
<dbReference type="InterPro" id="IPR025646">
    <property type="entry name" value="DUF4350"/>
</dbReference>
<comment type="caution">
    <text evidence="3">The sequence shown here is derived from an EMBL/GenBank/DDBJ whole genome shotgun (WGS) entry which is preliminary data.</text>
</comment>
<proteinExistence type="predicted"/>
<accession>A0A3N0CCH8</accession>
<evidence type="ECO:0000256" key="1">
    <source>
        <dbReference type="SAM" id="Phobius"/>
    </source>
</evidence>
<evidence type="ECO:0000313" key="4">
    <source>
        <dbReference type="Proteomes" id="UP000267128"/>
    </source>
</evidence>
<dbReference type="OrthoDB" id="5241668at2"/>
<evidence type="ECO:0000313" key="3">
    <source>
        <dbReference type="EMBL" id="RNL61152.1"/>
    </source>
</evidence>
<organism evidence="3 4">
    <name type="scientific">Nocardioides marmoriginsengisoli</name>
    <dbReference type="NCBI Taxonomy" id="661483"/>
    <lineage>
        <taxon>Bacteria</taxon>
        <taxon>Bacillati</taxon>
        <taxon>Actinomycetota</taxon>
        <taxon>Actinomycetes</taxon>
        <taxon>Propionibacteriales</taxon>
        <taxon>Nocardioidaceae</taxon>
        <taxon>Nocardioides</taxon>
    </lineage>
</organism>
<keyword evidence="1" id="KW-0472">Membrane</keyword>
<name>A0A3N0CCH8_9ACTN</name>
<sequence length="378" mass="39773">MTATATSPVATSWVRRYRALLIVGAGFVAAIVFAALGTGGTHGGVADPGNADPEGARALAQVLGDQGVDVRVVRSADDLDRTTADADTTVVVTGTEDLGESTVRRLLDHARDADVIVVEPRYGAAQLFGVDRSGSVLDGVSVVASCTDSRLEGLRIEVEAATGYAGDGGCFPAGEGALMVSPSPGVTLLGSTDLISNEQITQADNAAIALRLFGQHDRLVWYVPSLSDLDGADGVSLGSLLPRWLRPALLLGAVAMLSVLWWRGRRLGRLATEPLPVAVTAIETTLSRGRLYRKVNDRAYAAAALRSAARRRVAESLNLPRGAVTDVDGLVRDVAAHTALDHARVRELLADGPAPSSDHDLTHLANDLADLMREVRRR</sequence>
<reference evidence="3 4" key="1">
    <citation type="submission" date="2018-11" db="EMBL/GenBank/DDBJ databases">
        <authorList>
            <person name="Li F."/>
        </authorList>
    </citation>
    <scope>NUCLEOTIDE SEQUENCE [LARGE SCALE GENOMIC DNA]</scope>
    <source>
        <strain evidence="3 4">Gsoil 097</strain>
    </source>
</reference>
<dbReference type="AlphaFoldDB" id="A0A3N0CCH8"/>
<evidence type="ECO:0000259" key="2">
    <source>
        <dbReference type="Pfam" id="PF14258"/>
    </source>
</evidence>
<keyword evidence="1" id="KW-1133">Transmembrane helix</keyword>
<dbReference type="Proteomes" id="UP000267128">
    <property type="component" value="Unassembled WGS sequence"/>
</dbReference>
<dbReference type="Pfam" id="PF14258">
    <property type="entry name" value="DUF4350"/>
    <property type="match status" value="1"/>
</dbReference>
<feature type="transmembrane region" description="Helical" evidence="1">
    <location>
        <begin position="244"/>
        <end position="262"/>
    </location>
</feature>
<gene>
    <name evidence="3" type="ORF">EFK50_17425</name>
</gene>
<feature type="domain" description="DUF4350" evidence="2">
    <location>
        <begin position="49"/>
        <end position="212"/>
    </location>
</feature>